<proteinExistence type="inferred from homology"/>
<dbReference type="SUPFAM" id="SSF51556">
    <property type="entry name" value="Metallo-dependent hydrolases"/>
    <property type="match status" value="1"/>
</dbReference>
<dbReference type="GO" id="GO:0008448">
    <property type="term" value="F:N-acetylglucosamine-6-phosphate deacetylase activity"/>
    <property type="evidence" value="ECO:0007669"/>
    <property type="project" value="UniProtKB-EC"/>
</dbReference>
<evidence type="ECO:0000256" key="15">
    <source>
        <dbReference type="ARBA" id="ARBA00023242"/>
    </source>
</evidence>
<dbReference type="PANTHER" id="PTHR11113:SF14">
    <property type="entry name" value="N-ACETYLGLUCOSAMINE-6-PHOSPHATE DEACETYLASE"/>
    <property type="match status" value="1"/>
</dbReference>
<evidence type="ECO:0000313" key="23">
    <source>
        <dbReference type="Proteomes" id="UP000075920"/>
    </source>
</evidence>
<evidence type="ECO:0000259" key="20">
    <source>
        <dbReference type="Pfam" id="PF01979"/>
    </source>
</evidence>
<sequence>MKERILTNNEKSFVQKAILESIRIDGRTLDEFRKLRICFGSEWGLVHVVLGETRALARVTCEVVEPKATRPNEGMLFVNVELGPMAAPHFDGGRQSDECVQLNRILERALKDSGCVDLESLCLVSEEKVWTLRVDVTVLNHEGNTIDCCSIAALTALAHFKRPDITVDGENVIVHTMEEKEPIKVTLFHYPICVSYAIFNQGKIAIADPTYLEERVAEAKMVFGINSYGELCGLHLGGTTLTSSDLLLRTSMKASKRARLVVEKIKAAIQKDNDDREKGLPVGFPEGIERNETTVHAQDRMQVRLKRFKLKIDGQEQTDSDLEEEPEPDDAMETIGEASAETNVELGESMAVDDTDDTVVRVGETASVLIPKAKDTSNQWITEEELMEVKEQSGKKRSKASLKRKKKKSVCMSAMSSSTVTLSETDKKLTQFRNCRVLRNHRLVQDDVWVRGGKIIDPEKVFFDEKLQADVQIDCHGCIVAPGFIDLQINGGYGVDFSFDVETVEEGVLKVAKGLLAHGVTSFCPTLVTSPPETYHSVLPRIPRTAGGRHGATVLGCHVEGPFINTIKKGAHPPECIKEFDQGIVTVREVYGSMDNVQIITLAPEKVGATEVIQELSNNGITVSVGHSMANLSDGEIAVRHGARLITHLFNAMLPFHHRDPGLVGLLTTDNIPHDALVYFGIISDGVHTHPAALRIAFKTHPAGLILVTDAISAMGLAEGRHRIGQMEIEIRAGRAYVAGTNTLCGSIAPMDECIRFFKKASSCSIEYALEAASLHPARCIGIEKRKGTLDYGADADFVLLDDHLNVKSTWIAGDCVYQGQEIVSNAL</sequence>
<evidence type="ECO:0000256" key="10">
    <source>
        <dbReference type="ARBA" id="ARBA00022552"/>
    </source>
</evidence>
<evidence type="ECO:0000256" key="2">
    <source>
        <dbReference type="ARBA" id="ARBA00004496"/>
    </source>
</evidence>
<evidence type="ECO:0000256" key="9">
    <source>
        <dbReference type="ARBA" id="ARBA00022490"/>
    </source>
</evidence>
<evidence type="ECO:0000259" key="19">
    <source>
        <dbReference type="Pfam" id="PF01138"/>
    </source>
</evidence>
<dbReference type="Gene3D" id="3.20.20.140">
    <property type="entry name" value="Metal-dependent hydrolases"/>
    <property type="match status" value="1"/>
</dbReference>
<dbReference type="GO" id="GO:0006046">
    <property type="term" value="P:N-acetylglucosamine catabolic process"/>
    <property type="evidence" value="ECO:0007669"/>
    <property type="project" value="TreeGrafter"/>
</dbReference>
<evidence type="ECO:0000259" key="21">
    <source>
        <dbReference type="Pfam" id="PF03725"/>
    </source>
</evidence>
<protein>
    <recommendedName>
        <fullName evidence="8">Exosome complex component RRP45</fullName>
        <ecNumber evidence="6">3.5.1.25</ecNumber>
    </recommendedName>
    <alternativeName>
        <fullName evidence="17">Exosome component 9</fullName>
    </alternativeName>
    <alternativeName>
        <fullName evidence="7">N-acetylglucosamine-6-phosphate deacetylase</fullName>
    </alternativeName>
</protein>
<dbReference type="PANTHER" id="PTHR11113">
    <property type="entry name" value="N-ACETYLGLUCOSAMINE-6-PHOSPHATE DEACETYLASE"/>
    <property type="match status" value="1"/>
</dbReference>
<reference evidence="22" key="2">
    <citation type="submission" date="2020-05" db="UniProtKB">
        <authorList>
            <consortium name="EnsemblMetazoa"/>
        </authorList>
    </citation>
    <scope>IDENTIFICATION</scope>
    <source>
        <strain evidence="22">MINIMUS1</strain>
    </source>
</reference>
<dbReference type="InterPro" id="IPR006680">
    <property type="entry name" value="Amidohydro-rel"/>
</dbReference>
<keyword evidence="10" id="KW-0698">rRNA processing</keyword>
<reference evidence="23" key="1">
    <citation type="submission" date="2013-03" db="EMBL/GenBank/DDBJ databases">
        <title>The Genome Sequence of Anopheles minimus MINIMUS1.</title>
        <authorList>
            <consortium name="The Broad Institute Genomics Platform"/>
            <person name="Neafsey D.E."/>
            <person name="Walton C."/>
            <person name="Walker B."/>
            <person name="Young S.K."/>
            <person name="Zeng Q."/>
            <person name="Gargeya S."/>
            <person name="Fitzgerald M."/>
            <person name="Haas B."/>
            <person name="Abouelleil A."/>
            <person name="Allen A.W."/>
            <person name="Alvarado L."/>
            <person name="Arachchi H.M."/>
            <person name="Berlin A.M."/>
            <person name="Chapman S.B."/>
            <person name="Gainer-Dewar J."/>
            <person name="Goldberg J."/>
            <person name="Griggs A."/>
            <person name="Gujja S."/>
            <person name="Hansen M."/>
            <person name="Howarth C."/>
            <person name="Imamovic A."/>
            <person name="Ireland A."/>
            <person name="Larimer J."/>
            <person name="McCowan C."/>
            <person name="Murphy C."/>
            <person name="Pearson M."/>
            <person name="Poon T.W."/>
            <person name="Priest M."/>
            <person name="Roberts A."/>
            <person name="Saif S."/>
            <person name="Shea T."/>
            <person name="Sisk P."/>
            <person name="Sykes S."/>
            <person name="Wortman J."/>
            <person name="Nusbaum C."/>
            <person name="Birren B."/>
        </authorList>
    </citation>
    <scope>NUCLEOTIDE SEQUENCE [LARGE SCALE GENOMIC DNA]</scope>
    <source>
        <strain evidence="23">MINIMUS1</strain>
    </source>
</reference>
<dbReference type="GO" id="GO:0003723">
    <property type="term" value="F:RNA binding"/>
    <property type="evidence" value="ECO:0007669"/>
    <property type="project" value="UniProtKB-KW"/>
</dbReference>
<evidence type="ECO:0000256" key="7">
    <source>
        <dbReference type="ARBA" id="ARBA00018029"/>
    </source>
</evidence>
<feature type="domain" description="Amidohydrolase-related" evidence="20">
    <location>
        <begin position="479"/>
        <end position="815"/>
    </location>
</feature>
<evidence type="ECO:0000256" key="17">
    <source>
        <dbReference type="ARBA" id="ARBA00032660"/>
    </source>
</evidence>
<dbReference type="FunFam" id="3.20.20.140:FF:000023">
    <property type="entry name" value="N-acetylglucosamine-6-phosphate deacetylase"/>
    <property type="match status" value="1"/>
</dbReference>
<evidence type="ECO:0000256" key="6">
    <source>
        <dbReference type="ARBA" id="ARBA00011899"/>
    </source>
</evidence>
<evidence type="ECO:0000256" key="13">
    <source>
        <dbReference type="ARBA" id="ARBA00022835"/>
    </source>
</evidence>
<dbReference type="CDD" id="cd00854">
    <property type="entry name" value="NagA"/>
    <property type="match status" value="1"/>
</dbReference>
<evidence type="ECO:0000256" key="12">
    <source>
        <dbReference type="ARBA" id="ARBA00022801"/>
    </source>
</evidence>
<dbReference type="Pfam" id="PF01979">
    <property type="entry name" value="Amidohydro_1"/>
    <property type="match status" value="1"/>
</dbReference>
<dbReference type="NCBIfam" id="TIGR00221">
    <property type="entry name" value="nagA"/>
    <property type="match status" value="1"/>
</dbReference>
<evidence type="ECO:0000256" key="14">
    <source>
        <dbReference type="ARBA" id="ARBA00022884"/>
    </source>
</evidence>
<dbReference type="SUPFAM" id="SSF55666">
    <property type="entry name" value="Ribonuclease PH domain 2-like"/>
    <property type="match status" value="1"/>
</dbReference>
<dbReference type="GO" id="GO:0005730">
    <property type="term" value="C:nucleolus"/>
    <property type="evidence" value="ECO:0007669"/>
    <property type="project" value="UniProtKB-SubCell"/>
</dbReference>
<dbReference type="InterPro" id="IPR001247">
    <property type="entry name" value="ExoRNase_PH_dom1"/>
</dbReference>
<dbReference type="Pfam" id="PF01138">
    <property type="entry name" value="RNase_PH"/>
    <property type="match status" value="1"/>
</dbReference>
<dbReference type="InterPro" id="IPR027408">
    <property type="entry name" value="PNPase/RNase_PH_dom_sf"/>
</dbReference>
<dbReference type="GO" id="GO:0046872">
    <property type="term" value="F:metal ion binding"/>
    <property type="evidence" value="ECO:0007669"/>
    <property type="project" value="UniProtKB-KW"/>
</dbReference>
<comment type="similarity">
    <text evidence="5">Belongs to the metallo-dependent hydrolases superfamily. NagA family.</text>
</comment>
<evidence type="ECO:0000256" key="18">
    <source>
        <dbReference type="ARBA" id="ARBA00047647"/>
    </source>
</evidence>
<dbReference type="CDD" id="cd11368">
    <property type="entry name" value="RNase_PH_RRP45"/>
    <property type="match status" value="1"/>
</dbReference>
<dbReference type="GO" id="GO:0005737">
    <property type="term" value="C:cytoplasm"/>
    <property type="evidence" value="ECO:0007669"/>
    <property type="project" value="UniProtKB-SubCell"/>
</dbReference>
<dbReference type="AlphaFoldDB" id="A0A182VQ89"/>
<comment type="catalytic activity">
    <reaction evidence="18">
        <text>N-acetyl-D-glucosamine 6-phosphate + H2O = D-glucosamine 6-phosphate + acetate</text>
        <dbReference type="Rhea" id="RHEA:22936"/>
        <dbReference type="ChEBI" id="CHEBI:15377"/>
        <dbReference type="ChEBI" id="CHEBI:30089"/>
        <dbReference type="ChEBI" id="CHEBI:57513"/>
        <dbReference type="ChEBI" id="CHEBI:58725"/>
        <dbReference type="EC" id="3.5.1.25"/>
    </reaction>
</comment>
<keyword evidence="23" id="KW-1185">Reference proteome</keyword>
<dbReference type="STRING" id="112268.A0A182VQ89"/>
<accession>A0A182VQ89</accession>
<evidence type="ECO:0000256" key="5">
    <source>
        <dbReference type="ARBA" id="ARBA00010716"/>
    </source>
</evidence>
<keyword evidence="13" id="KW-0271">Exosome</keyword>
<dbReference type="InterPro" id="IPR032466">
    <property type="entry name" value="Metal_Hydrolase"/>
</dbReference>
<keyword evidence="12" id="KW-0378">Hydrolase</keyword>
<name>A0A182VQ89_9DIPT</name>
<evidence type="ECO:0000313" key="22">
    <source>
        <dbReference type="EnsemblMetazoa" id="AMIN000218-PA"/>
    </source>
</evidence>
<evidence type="ECO:0000256" key="3">
    <source>
        <dbReference type="ARBA" id="ARBA00004604"/>
    </source>
</evidence>
<dbReference type="SUPFAM" id="SSF54211">
    <property type="entry name" value="Ribosomal protein S5 domain 2-like"/>
    <property type="match status" value="1"/>
</dbReference>
<dbReference type="VEuPathDB" id="VectorBase:AMIN000218"/>
<dbReference type="InterPro" id="IPR015847">
    <property type="entry name" value="ExoRNase_PH_dom2"/>
</dbReference>
<keyword evidence="16" id="KW-0119">Carbohydrate metabolism</keyword>
<dbReference type="InterPro" id="IPR036345">
    <property type="entry name" value="ExoRNase_PH_dom2_sf"/>
</dbReference>
<feature type="domain" description="Exoribonuclease phosphorolytic" evidence="19">
    <location>
        <begin position="31"/>
        <end position="163"/>
    </location>
</feature>
<organism evidence="22 23">
    <name type="scientific">Anopheles minimus</name>
    <dbReference type="NCBI Taxonomy" id="112268"/>
    <lineage>
        <taxon>Eukaryota</taxon>
        <taxon>Metazoa</taxon>
        <taxon>Ecdysozoa</taxon>
        <taxon>Arthropoda</taxon>
        <taxon>Hexapoda</taxon>
        <taxon>Insecta</taxon>
        <taxon>Pterygota</taxon>
        <taxon>Neoptera</taxon>
        <taxon>Endopterygota</taxon>
        <taxon>Diptera</taxon>
        <taxon>Nematocera</taxon>
        <taxon>Culicoidea</taxon>
        <taxon>Culicidae</taxon>
        <taxon>Anophelinae</taxon>
        <taxon>Anopheles</taxon>
    </lineage>
</organism>
<comment type="subcellular location">
    <subcellularLocation>
        <location evidence="2">Cytoplasm</location>
    </subcellularLocation>
    <subcellularLocation>
        <location evidence="3">Nucleus</location>
        <location evidence="3">Nucleolus</location>
    </subcellularLocation>
</comment>
<feature type="domain" description="Exoribonuclease phosphorolytic" evidence="21">
    <location>
        <begin position="189"/>
        <end position="247"/>
    </location>
</feature>
<keyword evidence="11" id="KW-0479">Metal-binding</keyword>
<evidence type="ECO:0000256" key="1">
    <source>
        <dbReference type="ARBA" id="ARBA00001968"/>
    </source>
</evidence>
<dbReference type="InterPro" id="IPR003764">
    <property type="entry name" value="GlcNAc_6-P_deAcase"/>
</dbReference>
<dbReference type="GO" id="GO:0106279">
    <property type="term" value="P:negative regulation of UDP-N-acetylglucosamine biosynthetic process"/>
    <property type="evidence" value="ECO:0007669"/>
    <property type="project" value="UniProtKB-ARBA"/>
</dbReference>
<evidence type="ECO:0000256" key="16">
    <source>
        <dbReference type="ARBA" id="ARBA00023277"/>
    </source>
</evidence>
<dbReference type="Pfam" id="PF03725">
    <property type="entry name" value="RNase_PH_C"/>
    <property type="match status" value="1"/>
</dbReference>
<dbReference type="SUPFAM" id="SSF51338">
    <property type="entry name" value="Composite domain of metallo-dependent hydrolases"/>
    <property type="match status" value="1"/>
</dbReference>
<dbReference type="GO" id="GO:0000178">
    <property type="term" value="C:exosome (RNase complex)"/>
    <property type="evidence" value="ECO:0007669"/>
    <property type="project" value="UniProtKB-KW"/>
</dbReference>
<dbReference type="Gene3D" id="2.30.40.10">
    <property type="entry name" value="Urease, subunit C, domain 1"/>
    <property type="match status" value="1"/>
</dbReference>
<keyword evidence="15" id="KW-0539">Nucleus</keyword>
<keyword evidence="9" id="KW-0963">Cytoplasm</keyword>
<dbReference type="FunFam" id="3.30.230.70:FF:000005">
    <property type="entry name" value="Exosome complex component RRP45"/>
    <property type="match status" value="1"/>
</dbReference>
<dbReference type="EnsemblMetazoa" id="AMIN000218-RA">
    <property type="protein sequence ID" value="AMIN000218-PA"/>
    <property type="gene ID" value="AMIN000218"/>
</dbReference>
<evidence type="ECO:0000256" key="4">
    <source>
        <dbReference type="ARBA" id="ARBA00006678"/>
    </source>
</evidence>
<dbReference type="Gene3D" id="3.30.230.70">
    <property type="entry name" value="GHMP Kinase, N-terminal domain"/>
    <property type="match status" value="1"/>
</dbReference>
<comment type="similarity">
    <text evidence="4">Belongs to the RNase PH family.</text>
</comment>
<keyword evidence="14" id="KW-0694">RNA-binding</keyword>
<evidence type="ECO:0000256" key="11">
    <source>
        <dbReference type="ARBA" id="ARBA00022723"/>
    </source>
</evidence>
<dbReference type="InterPro" id="IPR020568">
    <property type="entry name" value="Ribosomal_Su5_D2-typ_SF"/>
</dbReference>
<dbReference type="GO" id="GO:0006364">
    <property type="term" value="P:rRNA processing"/>
    <property type="evidence" value="ECO:0007669"/>
    <property type="project" value="UniProtKB-KW"/>
</dbReference>
<dbReference type="EC" id="3.5.1.25" evidence="6"/>
<comment type="cofactor">
    <cofactor evidence="1">
        <name>a divalent metal cation</name>
        <dbReference type="ChEBI" id="CHEBI:60240"/>
    </cofactor>
</comment>
<evidence type="ECO:0000256" key="8">
    <source>
        <dbReference type="ARBA" id="ARBA00019572"/>
    </source>
</evidence>
<dbReference type="InterPro" id="IPR011059">
    <property type="entry name" value="Metal-dep_hydrolase_composite"/>
</dbReference>
<dbReference type="GO" id="GO:0019262">
    <property type="term" value="P:N-acetylneuraminate catabolic process"/>
    <property type="evidence" value="ECO:0007669"/>
    <property type="project" value="UniProtKB-ARBA"/>
</dbReference>
<dbReference type="Proteomes" id="UP000075920">
    <property type="component" value="Unassembled WGS sequence"/>
</dbReference>
<dbReference type="InterPro" id="IPR033100">
    <property type="entry name" value="Rrp45"/>
</dbReference>